<dbReference type="RefSeq" id="WP_303482350.1">
    <property type="nucleotide sequence ID" value="NZ_JAUOPJ010000005.1"/>
</dbReference>
<dbReference type="PANTHER" id="PTHR30146">
    <property type="entry name" value="LACI-RELATED TRANSCRIPTIONAL REPRESSOR"/>
    <property type="match status" value="1"/>
</dbReference>
<dbReference type="AlphaFoldDB" id="A0AAW7XU66"/>
<sequence length="352" mass="37843">MSQGSGNTPPKRPLTLRDVSEASGVSEMTVSRVLRNRGDVSEATRAKVLEAARELGYVPNKIAGALASSRVNLVAVIIPSMSNMVFPEVMTGINDVLEGTELQAVVGITNYKPEREETVLYQMLSWRPSGVIIAGLEHTEAAKAMMGAAGIPIVEIMDTDGEAIDSAVGISHRRAGRKMAQAIIDAGYKRIGFLGTKMPLDHRARKRFEGFTEVLAKSGLEITDSEFYSGGSALKKGREMTEAILKRNVDEPLDFLYYSNDMIGAGGLMYCLDNGIDVPGDIGLAGFNGIEFLDGLPRKLATMDACRLEIGRAAAEIIAKRVESDGPAGGEIITLEPSLEIGDTLKRKKKPL</sequence>
<dbReference type="Proteomes" id="UP001169823">
    <property type="component" value="Unassembled WGS sequence"/>
</dbReference>
<dbReference type="InterPro" id="IPR000843">
    <property type="entry name" value="HTH_LacI"/>
</dbReference>
<evidence type="ECO:0000256" key="1">
    <source>
        <dbReference type="ARBA" id="ARBA00023015"/>
    </source>
</evidence>
<feature type="region of interest" description="Disordered" evidence="4">
    <location>
        <begin position="1"/>
        <end position="21"/>
    </location>
</feature>
<dbReference type="Gene3D" id="3.40.50.2300">
    <property type="match status" value="2"/>
</dbReference>
<accession>A0AAW7XU66</accession>
<dbReference type="InterPro" id="IPR028082">
    <property type="entry name" value="Peripla_BP_I"/>
</dbReference>
<dbReference type="GO" id="GO:0000976">
    <property type="term" value="F:transcription cis-regulatory region binding"/>
    <property type="evidence" value="ECO:0007669"/>
    <property type="project" value="TreeGrafter"/>
</dbReference>
<keyword evidence="2 6" id="KW-0238">DNA-binding</keyword>
<protein>
    <submittedName>
        <fullName evidence="6">LacI family DNA-binding transcriptional regulator</fullName>
    </submittedName>
</protein>
<dbReference type="CDD" id="cd01392">
    <property type="entry name" value="HTH_LacI"/>
    <property type="match status" value="1"/>
</dbReference>
<reference evidence="6" key="1">
    <citation type="submission" date="2023-07" db="EMBL/GenBank/DDBJ databases">
        <title>Genome content predicts the carbon catabolic preferences of heterotrophic bacteria.</title>
        <authorList>
            <person name="Gralka M."/>
        </authorList>
    </citation>
    <scope>NUCLEOTIDE SEQUENCE</scope>
    <source>
        <strain evidence="6">I2M02</strain>
    </source>
</reference>
<gene>
    <name evidence="6" type="ORF">Q4494_06900</name>
</gene>
<organism evidence="6 7">
    <name type="scientific">Celeribacter halophilus</name>
    <dbReference type="NCBI Taxonomy" id="576117"/>
    <lineage>
        <taxon>Bacteria</taxon>
        <taxon>Pseudomonadati</taxon>
        <taxon>Pseudomonadota</taxon>
        <taxon>Alphaproteobacteria</taxon>
        <taxon>Rhodobacterales</taxon>
        <taxon>Roseobacteraceae</taxon>
        <taxon>Celeribacter</taxon>
    </lineage>
</organism>
<keyword evidence="3" id="KW-0804">Transcription</keyword>
<dbReference type="EMBL" id="JAUOPJ010000005">
    <property type="protein sequence ID" value="MDO6456799.1"/>
    <property type="molecule type" value="Genomic_DNA"/>
</dbReference>
<name>A0AAW7XU66_9RHOB</name>
<dbReference type="GO" id="GO:0003700">
    <property type="term" value="F:DNA-binding transcription factor activity"/>
    <property type="evidence" value="ECO:0007669"/>
    <property type="project" value="TreeGrafter"/>
</dbReference>
<evidence type="ECO:0000259" key="5">
    <source>
        <dbReference type="PROSITE" id="PS50932"/>
    </source>
</evidence>
<dbReference type="SMART" id="SM00354">
    <property type="entry name" value="HTH_LACI"/>
    <property type="match status" value="1"/>
</dbReference>
<dbReference type="SUPFAM" id="SSF47413">
    <property type="entry name" value="lambda repressor-like DNA-binding domains"/>
    <property type="match status" value="1"/>
</dbReference>
<dbReference type="Pfam" id="PF00356">
    <property type="entry name" value="LacI"/>
    <property type="match status" value="1"/>
</dbReference>
<evidence type="ECO:0000256" key="2">
    <source>
        <dbReference type="ARBA" id="ARBA00023125"/>
    </source>
</evidence>
<dbReference type="InterPro" id="IPR010982">
    <property type="entry name" value="Lambda_DNA-bd_dom_sf"/>
</dbReference>
<keyword evidence="1" id="KW-0805">Transcription regulation</keyword>
<dbReference type="Pfam" id="PF00532">
    <property type="entry name" value="Peripla_BP_1"/>
    <property type="match status" value="1"/>
</dbReference>
<evidence type="ECO:0000313" key="6">
    <source>
        <dbReference type="EMBL" id="MDO6456799.1"/>
    </source>
</evidence>
<proteinExistence type="predicted"/>
<dbReference type="CDD" id="cd01575">
    <property type="entry name" value="PBP1_GntR"/>
    <property type="match status" value="1"/>
</dbReference>
<evidence type="ECO:0000313" key="7">
    <source>
        <dbReference type="Proteomes" id="UP001169823"/>
    </source>
</evidence>
<evidence type="ECO:0000256" key="3">
    <source>
        <dbReference type="ARBA" id="ARBA00023163"/>
    </source>
</evidence>
<comment type="caution">
    <text evidence="6">The sequence shown here is derived from an EMBL/GenBank/DDBJ whole genome shotgun (WGS) entry which is preliminary data.</text>
</comment>
<dbReference type="InterPro" id="IPR001761">
    <property type="entry name" value="Peripla_BP/Lac1_sug-bd_dom"/>
</dbReference>
<feature type="domain" description="HTH lacI-type" evidence="5">
    <location>
        <begin position="14"/>
        <end position="68"/>
    </location>
</feature>
<evidence type="ECO:0000256" key="4">
    <source>
        <dbReference type="SAM" id="MobiDB-lite"/>
    </source>
</evidence>
<dbReference type="Gene3D" id="1.10.260.40">
    <property type="entry name" value="lambda repressor-like DNA-binding domains"/>
    <property type="match status" value="1"/>
</dbReference>
<dbReference type="PROSITE" id="PS50932">
    <property type="entry name" value="HTH_LACI_2"/>
    <property type="match status" value="1"/>
</dbReference>
<dbReference type="PANTHER" id="PTHR30146:SF33">
    <property type="entry name" value="TRANSCRIPTIONAL REGULATOR"/>
    <property type="match status" value="1"/>
</dbReference>
<dbReference type="SUPFAM" id="SSF53822">
    <property type="entry name" value="Periplasmic binding protein-like I"/>
    <property type="match status" value="1"/>
</dbReference>